<dbReference type="EMBL" id="JACJVP010000034">
    <property type="protein sequence ID" value="MBB6673167.1"/>
    <property type="molecule type" value="Genomic_DNA"/>
</dbReference>
<comment type="caution">
    <text evidence="1">The sequence shown here is derived from an EMBL/GenBank/DDBJ whole genome shotgun (WGS) entry which is preliminary data.</text>
</comment>
<dbReference type="AlphaFoldDB" id="A0A7X0RT14"/>
<evidence type="ECO:0000313" key="2">
    <source>
        <dbReference type="Proteomes" id="UP000547209"/>
    </source>
</evidence>
<proteinExistence type="predicted"/>
<accession>A0A7X0RT14</accession>
<reference evidence="1 2" key="1">
    <citation type="submission" date="2020-08" db="EMBL/GenBank/DDBJ databases">
        <title>Cohnella phylogeny.</title>
        <authorList>
            <person name="Dunlap C."/>
        </authorList>
    </citation>
    <scope>NUCLEOTIDE SEQUENCE [LARGE SCALE GENOMIC DNA]</scope>
    <source>
        <strain evidence="1 2">DSM 28246</strain>
    </source>
</reference>
<protein>
    <submittedName>
        <fullName evidence="1">Uncharacterized protein</fullName>
    </submittedName>
</protein>
<keyword evidence="2" id="KW-1185">Reference proteome</keyword>
<sequence length="57" mass="6956">MTKQYAIDKAKILNRENNRSYFVILEPETDEYRIVEKKEKDEKQLNRYVIFSIEADE</sequence>
<gene>
    <name evidence="1" type="ORF">H7C19_21045</name>
</gene>
<organism evidence="1 2">
    <name type="scientific">Cohnella nanjingensis</name>
    <dbReference type="NCBI Taxonomy" id="1387779"/>
    <lineage>
        <taxon>Bacteria</taxon>
        <taxon>Bacillati</taxon>
        <taxon>Bacillota</taxon>
        <taxon>Bacilli</taxon>
        <taxon>Bacillales</taxon>
        <taxon>Paenibacillaceae</taxon>
        <taxon>Cohnella</taxon>
    </lineage>
</organism>
<name>A0A7X0RT14_9BACL</name>
<dbReference type="Proteomes" id="UP000547209">
    <property type="component" value="Unassembled WGS sequence"/>
</dbReference>
<dbReference type="RefSeq" id="WP_185671022.1">
    <property type="nucleotide sequence ID" value="NZ_JACJVP010000034.1"/>
</dbReference>
<evidence type="ECO:0000313" key="1">
    <source>
        <dbReference type="EMBL" id="MBB6673167.1"/>
    </source>
</evidence>